<evidence type="ECO:0000256" key="6">
    <source>
        <dbReference type="ARBA" id="ARBA00022989"/>
    </source>
</evidence>
<evidence type="ECO:0000313" key="12">
    <source>
        <dbReference type="Proteomes" id="UP001652627"/>
    </source>
</evidence>
<evidence type="ECO:0000256" key="5">
    <source>
        <dbReference type="ARBA" id="ARBA00022859"/>
    </source>
</evidence>
<reference evidence="13" key="1">
    <citation type="submission" date="2025-08" db="UniProtKB">
        <authorList>
            <consortium name="RefSeq"/>
        </authorList>
    </citation>
    <scope>IDENTIFICATION</scope>
    <source>
        <tissue evidence="13">Blood</tissue>
    </source>
</reference>
<evidence type="ECO:0000256" key="7">
    <source>
        <dbReference type="ARBA" id="ARBA00023136"/>
    </source>
</evidence>
<dbReference type="Proteomes" id="UP001652627">
    <property type="component" value="Chromosome 32"/>
</dbReference>
<keyword evidence="9" id="KW-0325">Glycoprotein</keyword>
<name>A0ABM4FYE3_9AVES</name>
<dbReference type="PANTHER" id="PTHR16675">
    <property type="entry name" value="MHC CLASS I-RELATED"/>
    <property type="match status" value="1"/>
</dbReference>
<dbReference type="PANTHER" id="PTHR16675:SF242">
    <property type="entry name" value="MAJOR HISTOCOMPATIBILITY COMPLEX CLASS I-RELATED GENE PROTEIN"/>
    <property type="match status" value="1"/>
</dbReference>
<protein>
    <submittedName>
        <fullName evidence="13">Class I histocompatibility antigen, F10 alpha chain-like isoform X1</fullName>
    </submittedName>
</protein>
<dbReference type="GeneID" id="136994743"/>
<feature type="domain" description="MHC class I-like antigen recognition-like" evidence="11">
    <location>
        <begin position="7"/>
        <end position="181"/>
    </location>
</feature>
<comment type="similarity">
    <text evidence="10">Belongs to the MHC class I family.</text>
</comment>
<dbReference type="InterPro" id="IPR050208">
    <property type="entry name" value="MHC_class-I_related"/>
</dbReference>
<comment type="subcellular location">
    <subcellularLocation>
        <location evidence="1">Membrane</location>
        <topology evidence="1">Single-pass type I membrane protein</topology>
    </subcellularLocation>
</comment>
<evidence type="ECO:0000256" key="8">
    <source>
        <dbReference type="ARBA" id="ARBA00023157"/>
    </source>
</evidence>
<dbReference type="InterPro" id="IPR037055">
    <property type="entry name" value="MHC_I-like_Ag-recog_sf"/>
</dbReference>
<evidence type="ECO:0000313" key="13">
    <source>
        <dbReference type="RefSeq" id="XP_067169968.1"/>
    </source>
</evidence>
<dbReference type="SUPFAM" id="SSF54452">
    <property type="entry name" value="MHC antigen-recognition domain"/>
    <property type="match status" value="1"/>
</dbReference>
<evidence type="ECO:0000256" key="4">
    <source>
        <dbReference type="ARBA" id="ARBA00022729"/>
    </source>
</evidence>
<sequence length="202" mass="22998">MLAAMGLHSLCYFYSGVSEPSPSLPAFVAMGYVDGETILRYDSEMQRKVPRAGWMGANVDQQYWDDGTQNLQRWQQTYRVDLDTLQKRYNQSGGYHTWQGMYGCDLLEDGGIREFYQDAYDGRDFIAFDKDTLMYTAADAGAEITKREREAAGEPESWKHYLETTCIEWLQIYVEYGKATLERRGEGKVGTPGHGDGPQALH</sequence>
<dbReference type="RefSeq" id="XP_067169968.1">
    <property type="nucleotide sequence ID" value="XM_067313867.1"/>
</dbReference>
<proteinExistence type="inferred from homology"/>
<keyword evidence="2" id="KW-0490">MHC I</keyword>
<dbReference type="InterPro" id="IPR001039">
    <property type="entry name" value="MHC_I_a_a1/a2"/>
</dbReference>
<keyword evidence="12" id="KW-1185">Reference proteome</keyword>
<evidence type="ECO:0000256" key="2">
    <source>
        <dbReference type="ARBA" id="ARBA00022451"/>
    </source>
</evidence>
<keyword evidence="4" id="KW-0732">Signal</keyword>
<keyword evidence="5" id="KW-0391">Immunity</keyword>
<organism evidence="12 13">
    <name type="scientific">Apteryx mantelli</name>
    <name type="common">North Island brown kiwi</name>
    <dbReference type="NCBI Taxonomy" id="2696672"/>
    <lineage>
        <taxon>Eukaryota</taxon>
        <taxon>Metazoa</taxon>
        <taxon>Chordata</taxon>
        <taxon>Craniata</taxon>
        <taxon>Vertebrata</taxon>
        <taxon>Euteleostomi</taxon>
        <taxon>Archelosauria</taxon>
        <taxon>Archosauria</taxon>
        <taxon>Dinosauria</taxon>
        <taxon>Saurischia</taxon>
        <taxon>Theropoda</taxon>
        <taxon>Coelurosauria</taxon>
        <taxon>Aves</taxon>
        <taxon>Palaeognathae</taxon>
        <taxon>Apterygiformes</taxon>
        <taxon>Apterygidae</taxon>
        <taxon>Apteryx</taxon>
    </lineage>
</organism>
<evidence type="ECO:0000256" key="10">
    <source>
        <dbReference type="RuleBase" id="RU004439"/>
    </source>
</evidence>
<dbReference type="InterPro" id="IPR011162">
    <property type="entry name" value="MHC_I/II-like_Ag-recog"/>
</dbReference>
<keyword evidence="8" id="KW-1015">Disulfide bond</keyword>
<evidence type="ECO:0000256" key="3">
    <source>
        <dbReference type="ARBA" id="ARBA00022692"/>
    </source>
</evidence>
<dbReference type="InterPro" id="IPR011161">
    <property type="entry name" value="MHC_I-like_Ag-recog"/>
</dbReference>
<dbReference type="Pfam" id="PF00129">
    <property type="entry name" value="MHC_I"/>
    <property type="match status" value="1"/>
</dbReference>
<evidence type="ECO:0000256" key="1">
    <source>
        <dbReference type="ARBA" id="ARBA00004479"/>
    </source>
</evidence>
<accession>A0ABM4FYE3</accession>
<keyword evidence="6" id="KW-1133">Transmembrane helix</keyword>
<dbReference type="Gene3D" id="3.30.500.10">
    <property type="entry name" value="MHC class I-like antigen recognition-like"/>
    <property type="match status" value="1"/>
</dbReference>
<keyword evidence="3" id="KW-0812">Transmembrane</keyword>
<dbReference type="PRINTS" id="PR01638">
    <property type="entry name" value="MHCCLASSI"/>
</dbReference>
<evidence type="ECO:0000259" key="11">
    <source>
        <dbReference type="Pfam" id="PF00129"/>
    </source>
</evidence>
<keyword evidence="7" id="KW-0472">Membrane</keyword>
<evidence type="ECO:0000256" key="9">
    <source>
        <dbReference type="ARBA" id="ARBA00023180"/>
    </source>
</evidence>
<gene>
    <name evidence="13" type="primary">LOC136994743</name>
</gene>